<organism evidence="1 2">
    <name type="scientific">Legionella drancourtii LLAP12</name>
    <dbReference type="NCBI Taxonomy" id="658187"/>
    <lineage>
        <taxon>Bacteria</taxon>
        <taxon>Pseudomonadati</taxon>
        <taxon>Pseudomonadota</taxon>
        <taxon>Gammaproteobacteria</taxon>
        <taxon>Legionellales</taxon>
        <taxon>Legionellaceae</taxon>
        <taxon>Legionella</taxon>
    </lineage>
</organism>
<dbReference type="Proteomes" id="UP000002770">
    <property type="component" value="Unassembled WGS sequence"/>
</dbReference>
<accession>G9EUF0</accession>
<evidence type="ECO:0008006" key="3">
    <source>
        <dbReference type="Google" id="ProtNLM"/>
    </source>
</evidence>
<name>G9EUF0_9GAMM</name>
<evidence type="ECO:0000313" key="2">
    <source>
        <dbReference type="Proteomes" id="UP000002770"/>
    </source>
</evidence>
<reference evidence="1 2" key="1">
    <citation type="journal article" date="2011" name="BMC Genomics">
        <title>Insight into cross-talk between intra-amoebal pathogens.</title>
        <authorList>
            <person name="Gimenez G."/>
            <person name="Bertelli C."/>
            <person name="Moliner C."/>
            <person name="Robert C."/>
            <person name="Raoult D."/>
            <person name="Fournier P.E."/>
            <person name="Greub G."/>
        </authorList>
    </citation>
    <scope>NUCLEOTIDE SEQUENCE [LARGE SCALE GENOMIC DNA]</scope>
    <source>
        <strain evidence="1 2">LLAP12</strain>
    </source>
</reference>
<evidence type="ECO:0000313" key="1">
    <source>
        <dbReference type="EMBL" id="EHL28950.1"/>
    </source>
</evidence>
<protein>
    <recommendedName>
        <fullName evidence="3">Leucine-rich repeat-containing protein</fullName>
    </recommendedName>
</protein>
<dbReference type="STRING" id="658187.LDG_8944"/>
<keyword evidence="2" id="KW-1185">Reference proteome</keyword>
<dbReference type="EMBL" id="JH413850">
    <property type="protein sequence ID" value="EHL28950.1"/>
    <property type="molecule type" value="Genomic_DNA"/>
</dbReference>
<dbReference type="InterPro" id="IPR032675">
    <property type="entry name" value="LRR_dom_sf"/>
</dbReference>
<sequence>MQISAYTESLKKEHIKELDLSDVSFSSMSAEKLSALGKMICDAEIESLILINNGIGKLSINCLTDFCQGLQHSKLTKWRIDLNQLSFSSFSEEHWKLLAATTRSLPLECLSLQHNDLANLKEAQFTQFKTLIKQSTHQCLIGYNKWNMELWTQIINAENEHETSLGIEANETTSSTSPIP</sequence>
<dbReference type="SUPFAM" id="SSF52047">
    <property type="entry name" value="RNI-like"/>
    <property type="match status" value="1"/>
</dbReference>
<gene>
    <name evidence="1" type="ORF">LDG_8944</name>
</gene>
<dbReference type="Gene3D" id="3.80.10.10">
    <property type="entry name" value="Ribonuclease Inhibitor"/>
    <property type="match status" value="1"/>
</dbReference>
<proteinExistence type="predicted"/>
<dbReference type="HOGENOM" id="CLU_1494478_0_0_6"/>
<dbReference type="AlphaFoldDB" id="G9EUF0"/>
<dbReference type="InParanoid" id="G9EUF0"/>